<evidence type="ECO:0000313" key="8">
    <source>
        <dbReference type="Proteomes" id="UP000602510"/>
    </source>
</evidence>
<dbReference type="GO" id="GO:0006457">
    <property type="term" value="P:protein folding"/>
    <property type="evidence" value="ECO:0007669"/>
    <property type="project" value="InterPro"/>
</dbReference>
<organism evidence="7 8">
    <name type="scientific">Phytophthora infestans</name>
    <name type="common">Potato late blight agent</name>
    <name type="synonym">Botrytis infestans</name>
    <dbReference type="NCBI Taxonomy" id="4787"/>
    <lineage>
        <taxon>Eukaryota</taxon>
        <taxon>Sar</taxon>
        <taxon>Stramenopiles</taxon>
        <taxon>Oomycota</taxon>
        <taxon>Peronosporomycetes</taxon>
        <taxon>Peronosporales</taxon>
        <taxon>Peronosporaceae</taxon>
        <taxon>Phytophthora</taxon>
    </lineage>
</organism>
<dbReference type="AlphaFoldDB" id="A0A833S223"/>
<dbReference type="SUPFAM" id="SSF50891">
    <property type="entry name" value="Cyclophilin-like"/>
    <property type="match status" value="1"/>
</dbReference>
<dbReference type="Gene3D" id="2.40.100.10">
    <property type="entry name" value="Cyclophilin-like"/>
    <property type="match status" value="1"/>
</dbReference>
<dbReference type="PROSITE" id="PS00170">
    <property type="entry name" value="CSA_PPIASE_1"/>
    <property type="match status" value="1"/>
</dbReference>
<evidence type="ECO:0000256" key="1">
    <source>
        <dbReference type="ARBA" id="ARBA00000971"/>
    </source>
</evidence>
<feature type="region of interest" description="Disordered" evidence="5">
    <location>
        <begin position="172"/>
        <end position="346"/>
    </location>
</feature>
<dbReference type="PANTHER" id="PTHR11071:SF561">
    <property type="entry name" value="PEPTIDYL-PROLYL CIS-TRANS ISOMERASE D-RELATED"/>
    <property type="match status" value="1"/>
</dbReference>
<dbReference type="Proteomes" id="UP000602510">
    <property type="component" value="Unassembled WGS sequence"/>
</dbReference>
<evidence type="ECO:0000313" key="7">
    <source>
        <dbReference type="EMBL" id="KAF4030976.1"/>
    </source>
</evidence>
<dbReference type="EMBL" id="WSZM01000605">
    <property type="protein sequence ID" value="KAF4030976.1"/>
    <property type="molecule type" value="Genomic_DNA"/>
</dbReference>
<dbReference type="EC" id="5.2.1.8" evidence="2"/>
<dbReference type="PROSITE" id="PS50072">
    <property type="entry name" value="CSA_PPIASE_2"/>
    <property type="match status" value="1"/>
</dbReference>
<evidence type="ECO:0000259" key="6">
    <source>
        <dbReference type="PROSITE" id="PS50072"/>
    </source>
</evidence>
<protein>
    <recommendedName>
        <fullName evidence="2">peptidylprolyl isomerase</fullName>
        <ecNumber evidence="2">5.2.1.8</ecNumber>
    </recommendedName>
</protein>
<proteinExistence type="predicted"/>
<comment type="caution">
    <text evidence="7">The sequence shown here is derived from an EMBL/GenBank/DDBJ whole genome shotgun (WGS) entry which is preliminary data.</text>
</comment>
<comment type="catalytic activity">
    <reaction evidence="1">
        <text>[protein]-peptidylproline (omega=180) = [protein]-peptidylproline (omega=0)</text>
        <dbReference type="Rhea" id="RHEA:16237"/>
        <dbReference type="Rhea" id="RHEA-COMP:10747"/>
        <dbReference type="Rhea" id="RHEA-COMP:10748"/>
        <dbReference type="ChEBI" id="CHEBI:83833"/>
        <dbReference type="ChEBI" id="CHEBI:83834"/>
        <dbReference type="EC" id="5.2.1.8"/>
    </reaction>
</comment>
<evidence type="ECO:0000256" key="3">
    <source>
        <dbReference type="ARBA" id="ARBA00023110"/>
    </source>
</evidence>
<accession>A0A833S223</accession>
<feature type="compositionally biased region" description="Acidic residues" evidence="5">
    <location>
        <begin position="172"/>
        <end position="183"/>
    </location>
</feature>
<name>A0A833S223_PHYIN</name>
<dbReference type="InterPro" id="IPR020892">
    <property type="entry name" value="Cyclophilin-type_PPIase_CS"/>
</dbReference>
<keyword evidence="8" id="KW-1185">Reference proteome</keyword>
<feature type="compositionally biased region" description="Basic residues" evidence="5">
    <location>
        <begin position="254"/>
        <end position="275"/>
    </location>
</feature>
<dbReference type="InterPro" id="IPR002130">
    <property type="entry name" value="Cyclophilin-type_PPIase_dom"/>
</dbReference>
<feature type="compositionally biased region" description="Basic residues" evidence="5">
    <location>
        <begin position="326"/>
        <end position="346"/>
    </location>
</feature>
<reference evidence="7" key="1">
    <citation type="submission" date="2020-04" db="EMBL/GenBank/DDBJ databases">
        <title>Hybrid Assembly of Korean Phytophthora infestans isolates.</title>
        <authorList>
            <person name="Prokchorchik M."/>
            <person name="Lee Y."/>
            <person name="Seo J."/>
            <person name="Cho J.-H."/>
            <person name="Park Y.-E."/>
            <person name="Jang D.-C."/>
            <person name="Im J.-S."/>
            <person name="Choi J.-G."/>
            <person name="Park H.-J."/>
            <person name="Lee G.-B."/>
            <person name="Lee Y.-G."/>
            <person name="Hong S.-Y."/>
            <person name="Cho K."/>
            <person name="Sohn K.H."/>
        </authorList>
    </citation>
    <scope>NUCLEOTIDE SEQUENCE</scope>
    <source>
        <strain evidence="7">KR_1_A1</strain>
    </source>
</reference>
<feature type="compositionally biased region" description="Basic residues" evidence="5">
    <location>
        <begin position="192"/>
        <end position="223"/>
    </location>
</feature>
<dbReference type="PANTHER" id="PTHR11071">
    <property type="entry name" value="PEPTIDYL-PROLYL CIS-TRANS ISOMERASE"/>
    <property type="match status" value="1"/>
</dbReference>
<evidence type="ECO:0000256" key="4">
    <source>
        <dbReference type="ARBA" id="ARBA00023235"/>
    </source>
</evidence>
<dbReference type="GO" id="GO:0005829">
    <property type="term" value="C:cytosol"/>
    <property type="evidence" value="ECO:0007669"/>
    <property type="project" value="TreeGrafter"/>
</dbReference>
<keyword evidence="3" id="KW-0697">Rotamase</keyword>
<dbReference type="GO" id="GO:0003755">
    <property type="term" value="F:peptidyl-prolyl cis-trans isomerase activity"/>
    <property type="evidence" value="ECO:0007669"/>
    <property type="project" value="UniProtKB-KW"/>
</dbReference>
<dbReference type="PRINTS" id="PR00153">
    <property type="entry name" value="CSAPPISMRASE"/>
</dbReference>
<dbReference type="InterPro" id="IPR029000">
    <property type="entry name" value="Cyclophilin-like_dom_sf"/>
</dbReference>
<sequence>MGKDACVYLDVSIGGSRAGRIVIQLYPGVPKTTENFRSLCTGERGLGRTTGKPLHYKKVPFHRIIKGFMLQGGDFSNRDGAGGESIYGAKFEDESFRYCHTKAGLLSMANAGKNTNGSQFFITTVPTPHLDGKHVVFGEVIRGMDVVRKMENVETVANNKPASMQAVVIEDCGEADEESESESDSSSVENKKSKKKNKKEKKRMMKKEKKKAKKEAKREKKRRRDEGDDANEHKRRRHEDRGRNRSREREVSSHRRHGSERRSPSHSRSRSRKHAPYSSVRDQARLGGRSTSRSPSVSRSSRLDGDSLRSDGYFQAKRSSRDYRAHDKRSRSRSGSRSRHDRGRHR</sequence>
<feature type="compositionally biased region" description="Low complexity" evidence="5">
    <location>
        <begin position="289"/>
        <end position="300"/>
    </location>
</feature>
<evidence type="ECO:0000256" key="5">
    <source>
        <dbReference type="SAM" id="MobiDB-lite"/>
    </source>
</evidence>
<feature type="domain" description="PPIase cyclophilin-type" evidence="6">
    <location>
        <begin position="8"/>
        <end position="174"/>
    </location>
</feature>
<keyword evidence="4 7" id="KW-0413">Isomerase</keyword>
<feature type="compositionally biased region" description="Basic and acidic residues" evidence="5">
    <location>
        <begin position="239"/>
        <end position="253"/>
    </location>
</feature>
<evidence type="ECO:0000256" key="2">
    <source>
        <dbReference type="ARBA" id="ARBA00013194"/>
    </source>
</evidence>
<dbReference type="GO" id="GO:0016018">
    <property type="term" value="F:cyclosporin A binding"/>
    <property type="evidence" value="ECO:0007669"/>
    <property type="project" value="TreeGrafter"/>
</dbReference>
<dbReference type="Pfam" id="PF00160">
    <property type="entry name" value="Pro_isomerase"/>
    <property type="match status" value="1"/>
</dbReference>
<gene>
    <name evidence="7" type="ORF">GN244_ATG17219</name>
</gene>
<dbReference type="FunFam" id="2.40.100.10:FF:000022">
    <property type="entry name" value="Peptidyl-prolyl cis-trans isomerase CYP95"/>
    <property type="match status" value="1"/>
</dbReference>